<accession>A0A381FI42</accession>
<evidence type="ECO:0000313" key="1">
    <source>
        <dbReference type="EMBL" id="SUX46138.1"/>
    </source>
</evidence>
<organism evidence="1 2">
    <name type="scientific">Chryseobacterium indoltheticum</name>
    <dbReference type="NCBI Taxonomy" id="254"/>
    <lineage>
        <taxon>Bacteria</taxon>
        <taxon>Pseudomonadati</taxon>
        <taxon>Bacteroidota</taxon>
        <taxon>Flavobacteriia</taxon>
        <taxon>Flavobacteriales</taxon>
        <taxon>Weeksellaceae</taxon>
        <taxon>Chryseobacterium group</taxon>
        <taxon>Chryseobacterium</taxon>
    </lineage>
</organism>
<gene>
    <name evidence="1" type="ORF">NCTC13532_01666</name>
</gene>
<dbReference type="Proteomes" id="UP000254282">
    <property type="component" value="Unassembled WGS sequence"/>
</dbReference>
<dbReference type="EMBL" id="UFVR01000004">
    <property type="protein sequence ID" value="SUX46138.1"/>
    <property type="molecule type" value="Genomic_DNA"/>
</dbReference>
<sequence>MSPNSTKCYDDIVVFHQYMSNDIEIEDSTNFSNTTYLEGKSTGLGYTKNNNENILILNISHKSKNKVVKAFISYIDATHLKIDKIENL</sequence>
<evidence type="ECO:0000313" key="2">
    <source>
        <dbReference type="Proteomes" id="UP000254282"/>
    </source>
</evidence>
<name>A0A381FI42_9FLAO</name>
<protein>
    <submittedName>
        <fullName evidence="1">Uncharacterized protein</fullName>
    </submittedName>
</protein>
<reference evidence="1 2" key="1">
    <citation type="submission" date="2018-06" db="EMBL/GenBank/DDBJ databases">
        <authorList>
            <consortium name="Pathogen Informatics"/>
            <person name="Doyle S."/>
        </authorList>
    </citation>
    <scope>NUCLEOTIDE SEQUENCE [LARGE SCALE GENOMIC DNA]</scope>
    <source>
        <strain evidence="1 2">NCTC13532</strain>
    </source>
</reference>
<dbReference type="AlphaFoldDB" id="A0A381FI42"/>
<proteinExistence type="predicted"/>